<organism evidence="3 4">
    <name type="scientific">Rubritalea tangerina</name>
    <dbReference type="NCBI Taxonomy" id="430798"/>
    <lineage>
        <taxon>Bacteria</taxon>
        <taxon>Pseudomonadati</taxon>
        <taxon>Verrucomicrobiota</taxon>
        <taxon>Verrucomicrobiia</taxon>
        <taxon>Verrucomicrobiales</taxon>
        <taxon>Rubritaleaceae</taxon>
        <taxon>Rubritalea</taxon>
    </lineage>
</organism>
<accession>A0ABW4ZBR7</accession>
<evidence type="ECO:0000313" key="4">
    <source>
        <dbReference type="Proteomes" id="UP001597389"/>
    </source>
</evidence>
<keyword evidence="1" id="KW-0812">Transmembrane</keyword>
<evidence type="ECO:0000256" key="1">
    <source>
        <dbReference type="SAM" id="Phobius"/>
    </source>
</evidence>
<keyword evidence="1" id="KW-0472">Membrane</keyword>
<name>A0ABW4ZBR7_9BACT</name>
<dbReference type="Proteomes" id="UP001597389">
    <property type="component" value="Unassembled WGS sequence"/>
</dbReference>
<feature type="transmembrane region" description="Helical" evidence="1">
    <location>
        <begin position="282"/>
        <end position="300"/>
    </location>
</feature>
<feature type="signal peptide" evidence="2">
    <location>
        <begin position="1"/>
        <end position="25"/>
    </location>
</feature>
<sequence length="685" mass="75170">MSDRLFCIRRAILCLYLLVIGGAHADDAGLITTRLYEKEGHRYSLSVDVSPQLQSVLSEPLFPDGFEVQPAVYTKRGAMVRVEYEVVGGRFLEGGDVVLLPWGRTGAFVYATWLDGGETHSLFLNDLVGIPVEISVLKERGKEASAWESYQAGLWGAVQQWGIVCVSIVLGFGVGSRAVIARFCAFGSGVLGALILRDFYVLEVSSTVLYLWAALAALMCLRYSDKALGVIVFSYGFVLAESIGMRGDQVDTFSFVLGGALVALVGIGLGVGCRRLVKRERVLGVILGGGVVAMMLWEWSNPEEAVHAKTVVEVAPQAENKVRSQSPRRLSEPVMSFINVEPYAIRVEVMCSAEALQEKLGIQLEDERVIGLSELDHFKAEVLKAVGAMLELDIDGQPVRPETQRADFLTLGVAGAYVRESPVVESMADAIVGLSFQYLVDSPISDLEMRWLKLPIEGIEIPCSVMTSETTDGYQVGADSMKVVWSADGSVAETQVVSTVAEMPSWAPVSLLCLLGFVILRKKPMMAVAAIGIGFVSYPLVRAHNPFVSPLDSKRAEEVLGSLLGNVYRAFDYRRESVIYDALEKSISGPQLAEIYIDQQRALELERSGGARARVEDVEIISIQDIEAREEGVQLVASWKVRGSVNHFGHTHYRQNMYRAKIHLVSSSGVWTIREVEVLDEERVY</sequence>
<keyword evidence="1" id="KW-1133">Transmembrane helix</keyword>
<evidence type="ECO:0000256" key="2">
    <source>
        <dbReference type="SAM" id="SignalP"/>
    </source>
</evidence>
<feature type="transmembrane region" description="Helical" evidence="1">
    <location>
        <begin position="202"/>
        <end position="221"/>
    </location>
</feature>
<gene>
    <name evidence="3" type="ORF">ACFSW8_09650</name>
</gene>
<keyword evidence="4" id="KW-1185">Reference proteome</keyword>
<feature type="transmembrane region" description="Helical" evidence="1">
    <location>
        <begin position="228"/>
        <end position="247"/>
    </location>
</feature>
<dbReference type="RefSeq" id="WP_377089714.1">
    <property type="nucleotide sequence ID" value="NZ_JBHSJL010000014.1"/>
</dbReference>
<dbReference type="EMBL" id="JBHUJB010000038">
    <property type="protein sequence ID" value="MFD2159160.1"/>
    <property type="molecule type" value="Genomic_DNA"/>
</dbReference>
<feature type="transmembrane region" description="Helical" evidence="1">
    <location>
        <begin position="253"/>
        <end position="273"/>
    </location>
</feature>
<protein>
    <submittedName>
        <fullName evidence="3">Uncharacterized protein</fullName>
    </submittedName>
</protein>
<evidence type="ECO:0000313" key="3">
    <source>
        <dbReference type="EMBL" id="MFD2159160.1"/>
    </source>
</evidence>
<keyword evidence="2" id="KW-0732">Signal</keyword>
<comment type="caution">
    <text evidence="3">The sequence shown here is derived from an EMBL/GenBank/DDBJ whole genome shotgun (WGS) entry which is preliminary data.</text>
</comment>
<feature type="chain" id="PRO_5046282683" evidence="2">
    <location>
        <begin position="26"/>
        <end position="685"/>
    </location>
</feature>
<proteinExistence type="predicted"/>
<reference evidence="4" key="1">
    <citation type="journal article" date="2019" name="Int. J. Syst. Evol. Microbiol.">
        <title>The Global Catalogue of Microorganisms (GCM) 10K type strain sequencing project: providing services to taxonomists for standard genome sequencing and annotation.</title>
        <authorList>
            <consortium name="The Broad Institute Genomics Platform"/>
            <consortium name="The Broad Institute Genome Sequencing Center for Infectious Disease"/>
            <person name="Wu L."/>
            <person name="Ma J."/>
        </authorList>
    </citation>
    <scope>NUCLEOTIDE SEQUENCE [LARGE SCALE GENOMIC DNA]</scope>
    <source>
        <strain evidence="4">CCUG 57942</strain>
    </source>
</reference>